<name>A0A934U332_9FIRM</name>
<feature type="site" description="Important for substrate specificity" evidence="3">
    <location>
        <position position="150"/>
    </location>
</feature>
<dbReference type="AlphaFoldDB" id="A0A934U332"/>
<comment type="subcellular location">
    <subcellularLocation>
        <location evidence="3">Cytoplasm</location>
    </subcellularLocation>
</comment>
<comment type="similarity">
    <text evidence="3">Belongs to the Maf family. YhdE subfamily.</text>
</comment>
<dbReference type="GO" id="GO:0009117">
    <property type="term" value="P:nucleotide metabolic process"/>
    <property type="evidence" value="ECO:0007669"/>
    <property type="project" value="UniProtKB-KW"/>
</dbReference>
<dbReference type="NCBIfam" id="TIGR00172">
    <property type="entry name" value="maf"/>
    <property type="match status" value="1"/>
</dbReference>
<dbReference type="GO" id="GO:0047429">
    <property type="term" value="F:nucleoside triphosphate diphosphatase activity"/>
    <property type="evidence" value="ECO:0007669"/>
    <property type="project" value="UniProtKB-EC"/>
</dbReference>
<protein>
    <recommendedName>
        <fullName evidence="3">dTTP/UTP pyrophosphatase</fullName>
        <shortName evidence="3">dTTPase/UTPase</shortName>
        <ecNumber evidence="3">3.6.1.9</ecNumber>
    </recommendedName>
    <alternativeName>
        <fullName evidence="3">Nucleoside triphosphate pyrophosphatase</fullName>
    </alternativeName>
    <alternativeName>
        <fullName evidence="3">Nucleotide pyrophosphatase</fullName>
        <shortName evidence="3">Nucleotide PPase</shortName>
    </alternativeName>
</protein>
<dbReference type="PANTHER" id="PTHR43213:SF5">
    <property type="entry name" value="BIFUNCTIONAL DTTP_UTP PYROPHOSPHATASE_METHYLTRANSFERASE PROTEIN-RELATED"/>
    <property type="match status" value="1"/>
</dbReference>
<comment type="caution">
    <text evidence="3">Lacks conserved residue(s) required for the propagation of feature annotation.</text>
</comment>
<comment type="catalytic activity">
    <reaction evidence="3">
        <text>UTP + H2O = UMP + diphosphate + H(+)</text>
        <dbReference type="Rhea" id="RHEA:29395"/>
        <dbReference type="ChEBI" id="CHEBI:15377"/>
        <dbReference type="ChEBI" id="CHEBI:15378"/>
        <dbReference type="ChEBI" id="CHEBI:33019"/>
        <dbReference type="ChEBI" id="CHEBI:46398"/>
        <dbReference type="ChEBI" id="CHEBI:57865"/>
        <dbReference type="EC" id="3.6.1.9"/>
    </reaction>
</comment>
<reference evidence="4" key="1">
    <citation type="submission" date="2021-01" db="EMBL/GenBank/DDBJ databases">
        <title>Genome public.</title>
        <authorList>
            <person name="Liu C."/>
            <person name="Sun Q."/>
        </authorList>
    </citation>
    <scope>NUCLEOTIDE SEQUENCE</scope>
    <source>
        <strain evidence="4">M6</strain>
    </source>
</reference>
<keyword evidence="3" id="KW-0963">Cytoplasm</keyword>
<dbReference type="EMBL" id="JAEQMG010000071">
    <property type="protein sequence ID" value="MBK6088634.1"/>
    <property type="molecule type" value="Genomic_DNA"/>
</dbReference>
<dbReference type="InterPro" id="IPR029001">
    <property type="entry name" value="ITPase-like_fam"/>
</dbReference>
<keyword evidence="3" id="KW-0546">Nucleotide metabolism</keyword>
<evidence type="ECO:0000256" key="1">
    <source>
        <dbReference type="ARBA" id="ARBA00001968"/>
    </source>
</evidence>
<evidence type="ECO:0000256" key="3">
    <source>
        <dbReference type="HAMAP-Rule" id="MF_00528"/>
    </source>
</evidence>
<dbReference type="RefSeq" id="WP_186834215.1">
    <property type="nucleotide sequence ID" value="NZ_JAEQMG010000071.1"/>
</dbReference>
<dbReference type="Proteomes" id="UP000633365">
    <property type="component" value="Unassembled WGS sequence"/>
</dbReference>
<dbReference type="Pfam" id="PF02545">
    <property type="entry name" value="Maf"/>
    <property type="match status" value="1"/>
</dbReference>
<accession>A0A934U332</accession>
<dbReference type="InterPro" id="IPR003697">
    <property type="entry name" value="Maf-like"/>
</dbReference>
<dbReference type="Gene3D" id="3.90.950.10">
    <property type="match status" value="1"/>
</dbReference>
<evidence type="ECO:0000313" key="5">
    <source>
        <dbReference type="Proteomes" id="UP000633365"/>
    </source>
</evidence>
<gene>
    <name evidence="4" type="primary">maf</name>
    <name evidence="4" type="ORF">JKK62_08210</name>
</gene>
<dbReference type="PIRSF" id="PIRSF006305">
    <property type="entry name" value="Maf"/>
    <property type="match status" value="1"/>
</dbReference>
<dbReference type="CDD" id="cd00555">
    <property type="entry name" value="Maf"/>
    <property type="match status" value="1"/>
</dbReference>
<proteinExistence type="inferred from homology"/>
<feature type="active site" description="Proton acceptor" evidence="3">
    <location>
        <position position="67"/>
    </location>
</feature>
<comment type="caution">
    <text evidence="4">The sequence shown here is derived from an EMBL/GenBank/DDBJ whole genome shotgun (WGS) entry which is preliminary data.</text>
</comment>
<dbReference type="EC" id="3.6.1.9" evidence="3"/>
<keyword evidence="5" id="KW-1185">Reference proteome</keyword>
<organism evidence="4 5">
    <name type="scientific">Ruminococcus difficilis</name>
    <dbReference type="NCBI Taxonomy" id="2763069"/>
    <lineage>
        <taxon>Bacteria</taxon>
        <taxon>Bacillati</taxon>
        <taxon>Bacillota</taxon>
        <taxon>Clostridia</taxon>
        <taxon>Eubacteriales</taxon>
        <taxon>Oscillospiraceae</taxon>
        <taxon>Ruminococcus</taxon>
    </lineage>
</organism>
<keyword evidence="2 3" id="KW-0378">Hydrolase</keyword>
<evidence type="ECO:0000256" key="2">
    <source>
        <dbReference type="ARBA" id="ARBA00022801"/>
    </source>
</evidence>
<feature type="site" description="Important for substrate specificity" evidence="3">
    <location>
        <position position="10"/>
    </location>
</feature>
<dbReference type="GO" id="GO:0005737">
    <property type="term" value="C:cytoplasm"/>
    <property type="evidence" value="ECO:0007669"/>
    <property type="project" value="UniProtKB-SubCell"/>
</dbReference>
<comment type="function">
    <text evidence="3">Nucleoside triphosphate pyrophosphatase that hydrolyzes dTTP and UTP. May have a dual role in cell division arrest and in preventing the incorporation of modified nucleotides into cellular nucleic acids.</text>
</comment>
<evidence type="ECO:0000313" key="4">
    <source>
        <dbReference type="EMBL" id="MBK6088634.1"/>
    </source>
</evidence>
<comment type="cofactor">
    <cofactor evidence="1 3">
        <name>a divalent metal cation</name>
        <dbReference type="ChEBI" id="CHEBI:60240"/>
    </cofactor>
</comment>
<feature type="site" description="Important for substrate specificity" evidence="3">
    <location>
        <position position="68"/>
    </location>
</feature>
<dbReference type="PANTHER" id="PTHR43213">
    <property type="entry name" value="BIFUNCTIONAL DTTP/UTP PYROPHOSPHATASE/METHYLTRANSFERASE PROTEIN-RELATED"/>
    <property type="match status" value="1"/>
</dbReference>
<dbReference type="HAMAP" id="MF_00528">
    <property type="entry name" value="Maf"/>
    <property type="match status" value="1"/>
</dbReference>
<dbReference type="SUPFAM" id="SSF52972">
    <property type="entry name" value="ITPase-like"/>
    <property type="match status" value="1"/>
</dbReference>
<sequence>MLILASASPRRQELLKLITEDFKIVPADIDESVDKSLPLESVPEHLADQKAAFVSAQYPDDIVIGCDTGVFVGNRMLGKPHGNMAAFEMLRLLSGRVHRVITGCAIYKGNKKLTFSDVTEVEFYPLSNEEIKAYIITGEPADKAGAYGIQGKGSLLIKGIRGDYFNVVGLPVAKLSRALKDIQAE</sequence>
<comment type="catalytic activity">
    <reaction evidence="3">
        <text>dTTP + H2O = dTMP + diphosphate + H(+)</text>
        <dbReference type="Rhea" id="RHEA:28534"/>
        <dbReference type="ChEBI" id="CHEBI:15377"/>
        <dbReference type="ChEBI" id="CHEBI:15378"/>
        <dbReference type="ChEBI" id="CHEBI:33019"/>
        <dbReference type="ChEBI" id="CHEBI:37568"/>
        <dbReference type="ChEBI" id="CHEBI:63528"/>
        <dbReference type="EC" id="3.6.1.9"/>
    </reaction>
</comment>